<reference evidence="2" key="1">
    <citation type="journal article" date="2020" name="BMC Genomics">
        <title>Correction to: Identification and distribution of gene clusters required for synthesis of sphingolipid metabolism inhibitors in diverse species of the filamentous fungus Fusarium.</title>
        <authorList>
            <person name="Kim H.S."/>
            <person name="Lohmar J.M."/>
            <person name="Busman M."/>
            <person name="Brown D.W."/>
            <person name="Naumann T.A."/>
            <person name="Divon H.H."/>
            <person name="Lysoe E."/>
            <person name="Uhlig S."/>
            <person name="Proctor R.H."/>
        </authorList>
    </citation>
    <scope>NUCLEOTIDE SEQUENCE</scope>
    <source>
        <strain evidence="2">NRRL 45417</strain>
    </source>
</reference>
<dbReference type="InterPro" id="IPR011009">
    <property type="entry name" value="Kinase-like_dom_sf"/>
</dbReference>
<reference evidence="2" key="2">
    <citation type="submission" date="2020-05" db="EMBL/GenBank/DDBJ databases">
        <authorList>
            <person name="Kim H.-S."/>
            <person name="Proctor R.H."/>
            <person name="Brown D.W."/>
        </authorList>
    </citation>
    <scope>NUCLEOTIDE SEQUENCE</scope>
    <source>
        <strain evidence="2">NRRL 45417</strain>
    </source>
</reference>
<dbReference type="CDD" id="cd05120">
    <property type="entry name" value="APH_ChoK_like"/>
    <property type="match status" value="1"/>
</dbReference>
<dbReference type="AlphaFoldDB" id="A0A8H4TNU1"/>
<dbReference type="PANTHER" id="PTHR21310:SF54">
    <property type="entry name" value="AMINOGLYCOSIDE PHOSPHOTRANSFERASE DOMAIN-CONTAINING PROTEIN"/>
    <property type="match status" value="1"/>
</dbReference>
<feature type="domain" description="Aminoglycoside phosphotransferase" evidence="1">
    <location>
        <begin position="50"/>
        <end position="214"/>
    </location>
</feature>
<organism evidence="2 3">
    <name type="scientific">Fusarium gaditjirri</name>
    <dbReference type="NCBI Taxonomy" id="282569"/>
    <lineage>
        <taxon>Eukaryota</taxon>
        <taxon>Fungi</taxon>
        <taxon>Dikarya</taxon>
        <taxon>Ascomycota</taxon>
        <taxon>Pezizomycotina</taxon>
        <taxon>Sordariomycetes</taxon>
        <taxon>Hypocreomycetidae</taxon>
        <taxon>Hypocreales</taxon>
        <taxon>Nectriaceae</taxon>
        <taxon>Fusarium</taxon>
        <taxon>Fusarium nisikadoi species complex</taxon>
    </lineage>
</organism>
<dbReference type="OrthoDB" id="5404599at2759"/>
<comment type="caution">
    <text evidence="2">The sequence shown here is derived from an EMBL/GenBank/DDBJ whole genome shotgun (WGS) entry which is preliminary data.</text>
</comment>
<dbReference type="InterPro" id="IPR002575">
    <property type="entry name" value="Aminoglycoside_PTrfase"/>
</dbReference>
<name>A0A8H4TNU1_9HYPO</name>
<dbReference type="EMBL" id="JABFAI010000007">
    <property type="protein sequence ID" value="KAF4961197.1"/>
    <property type="molecule type" value="Genomic_DNA"/>
</dbReference>
<sequence>MVISDSLPSPAEIRALNEATGHYRAKSLNRPPPVIIPSLGLAVKYGTDVTAAEAETQVMLHERLRDQVPIPEVFGWTEDEGQRFIYMSLIEGDTLQIRFGTMEEGERQAVCNELKDMANAWRALSQDETDIYIGSVGKEPLNDIFVTGQPGRSGPFFGTNAVRQFHDACGIDIDEEIPISFTHNDFCSPNIILSHGPNPKVVGIIDWGQSGWFPSYWEYCKARRVGVVDQEFTSEHCEEWQTQYLPQIIDPVDDETFYHPWLYFMLSNI</sequence>
<proteinExistence type="predicted"/>
<dbReference type="InterPro" id="IPR051678">
    <property type="entry name" value="AGP_Transferase"/>
</dbReference>
<evidence type="ECO:0000313" key="2">
    <source>
        <dbReference type="EMBL" id="KAF4961197.1"/>
    </source>
</evidence>
<dbReference type="Proteomes" id="UP000604273">
    <property type="component" value="Unassembled WGS sequence"/>
</dbReference>
<gene>
    <name evidence="2" type="ORF">FGADI_434</name>
</gene>
<dbReference type="PANTHER" id="PTHR21310">
    <property type="entry name" value="AMINOGLYCOSIDE PHOSPHOTRANSFERASE-RELATED-RELATED"/>
    <property type="match status" value="1"/>
</dbReference>
<dbReference type="SUPFAM" id="SSF56112">
    <property type="entry name" value="Protein kinase-like (PK-like)"/>
    <property type="match status" value="1"/>
</dbReference>
<accession>A0A8H4TNU1</accession>
<protein>
    <recommendedName>
        <fullName evidence="1">Aminoglycoside phosphotransferase domain-containing protein</fullName>
    </recommendedName>
</protein>
<keyword evidence="3" id="KW-1185">Reference proteome</keyword>
<evidence type="ECO:0000259" key="1">
    <source>
        <dbReference type="Pfam" id="PF01636"/>
    </source>
</evidence>
<dbReference type="Gene3D" id="3.90.1200.10">
    <property type="match status" value="1"/>
</dbReference>
<evidence type="ECO:0000313" key="3">
    <source>
        <dbReference type="Proteomes" id="UP000604273"/>
    </source>
</evidence>
<dbReference type="Pfam" id="PF01636">
    <property type="entry name" value="APH"/>
    <property type="match status" value="1"/>
</dbReference>